<feature type="compositionally biased region" description="Polar residues" evidence="2">
    <location>
        <begin position="196"/>
        <end position="208"/>
    </location>
</feature>
<evidence type="ECO:0000313" key="5">
    <source>
        <dbReference type="Proteomes" id="UP001295794"/>
    </source>
</evidence>
<dbReference type="SMART" id="SM00401">
    <property type="entry name" value="ZnF_GATA"/>
    <property type="match status" value="1"/>
</dbReference>
<gene>
    <name evidence="4" type="ORF">MYCIT1_LOCUS21833</name>
</gene>
<keyword evidence="1" id="KW-0863">Zinc-finger</keyword>
<proteinExistence type="predicted"/>
<dbReference type="GO" id="GO:0043565">
    <property type="term" value="F:sequence-specific DNA binding"/>
    <property type="evidence" value="ECO:0007669"/>
    <property type="project" value="InterPro"/>
</dbReference>
<dbReference type="Proteomes" id="UP001295794">
    <property type="component" value="Unassembled WGS sequence"/>
</dbReference>
<feature type="compositionally biased region" description="Pro residues" evidence="2">
    <location>
        <begin position="150"/>
        <end position="159"/>
    </location>
</feature>
<dbReference type="Gene3D" id="3.30.50.10">
    <property type="entry name" value="Erythroid Transcription Factor GATA-1, subunit A"/>
    <property type="match status" value="1"/>
</dbReference>
<comment type="caution">
    <text evidence="4">The sequence shown here is derived from an EMBL/GenBank/DDBJ whole genome shotgun (WGS) entry which is preliminary data.</text>
</comment>
<accession>A0AAD2HG77</accession>
<evidence type="ECO:0000313" key="4">
    <source>
        <dbReference type="EMBL" id="CAK5274590.1"/>
    </source>
</evidence>
<dbReference type="InterPro" id="IPR013088">
    <property type="entry name" value="Znf_NHR/GATA"/>
</dbReference>
<dbReference type="EMBL" id="CAVNYO010000403">
    <property type="protein sequence ID" value="CAK5274590.1"/>
    <property type="molecule type" value="Genomic_DNA"/>
</dbReference>
<dbReference type="Pfam" id="PF00320">
    <property type="entry name" value="GATA"/>
    <property type="match status" value="1"/>
</dbReference>
<feature type="compositionally biased region" description="Low complexity" evidence="2">
    <location>
        <begin position="160"/>
        <end position="187"/>
    </location>
</feature>
<dbReference type="PROSITE" id="PS50114">
    <property type="entry name" value="GATA_ZN_FINGER_2"/>
    <property type="match status" value="1"/>
</dbReference>
<evidence type="ECO:0000259" key="3">
    <source>
        <dbReference type="PROSITE" id="PS50114"/>
    </source>
</evidence>
<evidence type="ECO:0000256" key="1">
    <source>
        <dbReference type="PROSITE-ProRule" id="PRU00094"/>
    </source>
</evidence>
<name>A0AAD2HG77_9AGAR</name>
<dbReference type="GO" id="GO:0008270">
    <property type="term" value="F:zinc ion binding"/>
    <property type="evidence" value="ECO:0007669"/>
    <property type="project" value="UniProtKB-KW"/>
</dbReference>
<dbReference type="SUPFAM" id="SSF57716">
    <property type="entry name" value="Glucocorticoid receptor-like (DNA-binding domain)"/>
    <property type="match status" value="1"/>
</dbReference>
<evidence type="ECO:0000256" key="2">
    <source>
        <dbReference type="SAM" id="MobiDB-lite"/>
    </source>
</evidence>
<organism evidence="4 5">
    <name type="scientific">Mycena citricolor</name>
    <dbReference type="NCBI Taxonomy" id="2018698"/>
    <lineage>
        <taxon>Eukaryota</taxon>
        <taxon>Fungi</taxon>
        <taxon>Dikarya</taxon>
        <taxon>Basidiomycota</taxon>
        <taxon>Agaricomycotina</taxon>
        <taxon>Agaricomycetes</taxon>
        <taxon>Agaricomycetidae</taxon>
        <taxon>Agaricales</taxon>
        <taxon>Marasmiineae</taxon>
        <taxon>Mycenaceae</taxon>
        <taxon>Mycena</taxon>
    </lineage>
</organism>
<feature type="compositionally biased region" description="Polar residues" evidence="2">
    <location>
        <begin position="1"/>
        <end position="11"/>
    </location>
</feature>
<keyword evidence="1" id="KW-0479">Metal-binding</keyword>
<feature type="region of interest" description="Disordered" evidence="2">
    <location>
        <begin position="1"/>
        <end position="41"/>
    </location>
</feature>
<keyword evidence="5" id="KW-1185">Reference proteome</keyword>
<dbReference type="InterPro" id="IPR000679">
    <property type="entry name" value="Znf_GATA"/>
</dbReference>
<feature type="region of interest" description="Disordered" evidence="2">
    <location>
        <begin position="127"/>
        <end position="221"/>
    </location>
</feature>
<keyword evidence="1" id="KW-0862">Zinc</keyword>
<protein>
    <recommendedName>
        <fullName evidence="3">GATA-type domain-containing protein</fullName>
    </recommendedName>
</protein>
<dbReference type="AlphaFoldDB" id="A0AAD2HG77"/>
<feature type="domain" description="GATA-type" evidence="3">
    <location>
        <begin position="86"/>
        <end position="143"/>
    </location>
</feature>
<reference evidence="4" key="1">
    <citation type="submission" date="2023-11" db="EMBL/GenBank/DDBJ databases">
        <authorList>
            <person name="De Vega J J."/>
            <person name="De Vega J J."/>
        </authorList>
    </citation>
    <scope>NUCLEOTIDE SEQUENCE</scope>
</reference>
<dbReference type="GO" id="GO:0006355">
    <property type="term" value="P:regulation of DNA-templated transcription"/>
    <property type="evidence" value="ECO:0007669"/>
    <property type="project" value="InterPro"/>
</dbReference>
<dbReference type="CDD" id="cd00202">
    <property type="entry name" value="ZnF_GATA"/>
    <property type="match status" value="1"/>
</dbReference>
<sequence length="221" mass="23741">MPRSEYSSQSGYVYAPPPPPQQSHTDPRYDAAPTGSAHSHVSHSYHSQYARYVPYPVSLSGPTAATAAIPAAQVMLTDDAATRVTDRVRRRCFNCTTTETSTWRRSNLSPGKVLCNKCGLFERTHARPRPEQFPHRRGSLAASSLVKQSPPRPTLPLPAPATSVSAPAPAPSAAVSTPPARASAAPSPRMPPVESLSASRPASRQDYQASRPHSRGDDPQQ</sequence>